<keyword evidence="4" id="KW-0813">Transport</keyword>
<keyword evidence="8 13" id="KW-0479">Metal-binding</keyword>
<name>A0A4Q9VHW6_9HYPH</name>
<evidence type="ECO:0000256" key="5">
    <source>
        <dbReference type="ARBA" id="ARBA00022617"/>
    </source>
</evidence>
<evidence type="ECO:0000256" key="3">
    <source>
        <dbReference type="ARBA" id="ARBA00016165"/>
    </source>
</evidence>
<evidence type="ECO:0000256" key="9">
    <source>
        <dbReference type="ARBA" id="ARBA00022982"/>
    </source>
</evidence>
<feature type="binding site" description="covalent" evidence="13">
    <location>
        <position position="73"/>
    </location>
    <ligand>
        <name>heme c</name>
        <dbReference type="ChEBI" id="CHEBI:61717"/>
    </ligand>
</feature>
<reference evidence="18 19" key="1">
    <citation type="submission" date="2019-02" db="EMBL/GenBank/DDBJ databases">
        <title>Siculibacillus lacustris gen. nov., sp. nov., a new rosette-forming bacterium isolated from a freshwater crater lake (Lake St. Ana, Romania).</title>
        <authorList>
            <person name="Felfoldi T."/>
            <person name="Marton Z."/>
            <person name="Szabo A."/>
            <person name="Mentes A."/>
            <person name="Boka K."/>
            <person name="Marialigeti K."/>
            <person name="Mathe I."/>
            <person name="Koncz M."/>
            <person name="Schumann P."/>
            <person name="Toth E."/>
        </authorList>
    </citation>
    <scope>NUCLEOTIDE SEQUENCE [LARGE SCALE GENOMIC DNA]</scope>
    <source>
        <strain evidence="18 19">SA-279</strain>
    </source>
</reference>
<dbReference type="GO" id="GO:0046872">
    <property type="term" value="F:metal ion binding"/>
    <property type="evidence" value="ECO:0007669"/>
    <property type="project" value="UniProtKB-KW"/>
</dbReference>
<feature type="chain" id="PRO_5020361579" description="Cytochrome c1" evidence="16">
    <location>
        <begin position="33"/>
        <end position="287"/>
    </location>
</feature>
<keyword evidence="19" id="KW-1185">Reference proteome</keyword>
<evidence type="ECO:0000313" key="18">
    <source>
        <dbReference type="EMBL" id="TBW34762.1"/>
    </source>
</evidence>
<dbReference type="Gene3D" id="1.20.5.100">
    <property type="entry name" value="Cytochrome c1, transmembrane anchor, C-terminal"/>
    <property type="match status" value="1"/>
</dbReference>
<feature type="binding site" description="covalent" evidence="13">
    <location>
        <position position="70"/>
    </location>
    <ligand>
        <name>heme c</name>
        <dbReference type="ChEBI" id="CHEBI:61717"/>
    </ligand>
</feature>
<evidence type="ECO:0000256" key="14">
    <source>
        <dbReference type="SAM" id="MobiDB-lite"/>
    </source>
</evidence>
<evidence type="ECO:0000256" key="11">
    <source>
        <dbReference type="ARBA" id="ARBA00023004"/>
    </source>
</evidence>
<keyword evidence="6" id="KW-0679">Respiratory chain</keyword>
<dbReference type="EMBL" id="SJFN01000031">
    <property type="protein sequence ID" value="TBW34762.1"/>
    <property type="molecule type" value="Genomic_DNA"/>
</dbReference>
<evidence type="ECO:0000256" key="4">
    <source>
        <dbReference type="ARBA" id="ARBA00022448"/>
    </source>
</evidence>
<feature type="domain" description="Cytochrome c" evidence="17">
    <location>
        <begin position="57"/>
        <end position="212"/>
    </location>
</feature>
<keyword evidence="9" id="KW-0249">Electron transport</keyword>
<evidence type="ECO:0000256" key="8">
    <source>
        <dbReference type="ARBA" id="ARBA00022723"/>
    </source>
</evidence>
<dbReference type="SUPFAM" id="SSF46626">
    <property type="entry name" value="Cytochrome c"/>
    <property type="match status" value="1"/>
</dbReference>
<dbReference type="Gene3D" id="1.10.760.10">
    <property type="entry name" value="Cytochrome c-like domain"/>
    <property type="match status" value="1"/>
</dbReference>
<evidence type="ECO:0000256" key="13">
    <source>
        <dbReference type="PIRSR" id="PIRSR602326-1"/>
    </source>
</evidence>
<dbReference type="PANTHER" id="PTHR10266">
    <property type="entry name" value="CYTOCHROME C1"/>
    <property type="match status" value="1"/>
</dbReference>
<sequence length="287" mass="30955">MTMILSGSKLGFAAAAAAVLGLGLALAAPASAEEAHGPVIEKQSWSFAGPFGRFDKGQLQRGYKVYKEVCSSCHSMKLAAFRTLADEGGPGFTADQAKALAATVKVPDGPNDAGDMFERPGRPSDRFPSPFPNEQAARSAMNGALPPDLSLMGKARAVHRGFPWFVFDAFLQYQENGPDYVYNLLTGYEDAPHGITCADGLQYNKAFLASTCIAMPPPLSDGQVTYDDGTPGTLQTYARDVSAFLMWAAEPKLEQRKQTGLKVMLFLVVFAGLLYFSKRKLWSTVPH</sequence>
<proteinExistence type="inferred from homology"/>
<comment type="caution">
    <text evidence="18">The sequence shown here is derived from an EMBL/GenBank/DDBJ whole genome shotgun (WGS) entry which is preliminary data.</text>
</comment>
<keyword evidence="10 15" id="KW-1133">Transmembrane helix</keyword>
<dbReference type="PANTHER" id="PTHR10266:SF3">
    <property type="entry name" value="CYTOCHROME C1, HEME PROTEIN, MITOCHONDRIAL"/>
    <property type="match status" value="1"/>
</dbReference>
<gene>
    <name evidence="18" type="ORF">EYW49_17730</name>
</gene>
<feature type="binding site" description="covalent" evidence="13">
    <location>
        <position position="74"/>
    </location>
    <ligand>
        <name>heme c</name>
        <dbReference type="ChEBI" id="CHEBI:61717"/>
    </ligand>
</feature>
<evidence type="ECO:0000256" key="2">
    <source>
        <dbReference type="ARBA" id="ARBA00006488"/>
    </source>
</evidence>
<keyword evidence="7 15" id="KW-0812">Transmembrane</keyword>
<dbReference type="RefSeq" id="WP_131310967.1">
    <property type="nucleotide sequence ID" value="NZ_SJFN01000031.1"/>
</dbReference>
<comment type="subcellular location">
    <subcellularLocation>
        <location evidence="1">Membrane</location>
    </subcellularLocation>
</comment>
<dbReference type="SUPFAM" id="SSF81496">
    <property type="entry name" value="Cytochrome c1 subunit of cytochrome bc1 complex (Ubiquinol-cytochrome c reductase), transmembrane anchor"/>
    <property type="match status" value="1"/>
</dbReference>
<dbReference type="GO" id="GO:0020037">
    <property type="term" value="F:heme binding"/>
    <property type="evidence" value="ECO:0007669"/>
    <property type="project" value="InterPro"/>
</dbReference>
<feature type="binding site" description="covalent" evidence="13">
    <location>
        <position position="215"/>
    </location>
    <ligand>
        <name>heme c</name>
        <dbReference type="ChEBI" id="CHEBI:61717"/>
    </ligand>
</feature>
<evidence type="ECO:0000256" key="12">
    <source>
        <dbReference type="ARBA" id="ARBA00023136"/>
    </source>
</evidence>
<evidence type="ECO:0000256" key="10">
    <source>
        <dbReference type="ARBA" id="ARBA00022989"/>
    </source>
</evidence>
<dbReference type="InterPro" id="IPR021157">
    <property type="entry name" value="Cyt_c1_TM_anchor_C"/>
</dbReference>
<dbReference type="PROSITE" id="PS51007">
    <property type="entry name" value="CYTC"/>
    <property type="match status" value="1"/>
</dbReference>
<dbReference type="InterPro" id="IPR036909">
    <property type="entry name" value="Cyt_c-like_dom_sf"/>
</dbReference>
<protein>
    <recommendedName>
        <fullName evidence="3">Cytochrome c1</fullName>
    </recommendedName>
</protein>
<evidence type="ECO:0000256" key="16">
    <source>
        <dbReference type="SAM" id="SignalP"/>
    </source>
</evidence>
<dbReference type="OrthoDB" id="9808471at2"/>
<dbReference type="Pfam" id="PF02167">
    <property type="entry name" value="Cytochrom_C1"/>
    <property type="match status" value="1"/>
</dbReference>
<evidence type="ECO:0000259" key="17">
    <source>
        <dbReference type="PROSITE" id="PS51007"/>
    </source>
</evidence>
<keyword evidence="5 13" id="KW-0349">Heme</keyword>
<evidence type="ECO:0000256" key="7">
    <source>
        <dbReference type="ARBA" id="ARBA00022692"/>
    </source>
</evidence>
<dbReference type="AlphaFoldDB" id="A0A4Q9VHW6"/>
<dbReference type="Proteomes" id="UP000292781">
    <property type="component" value="Unassembled WGS sequence"/>
</dbReference>
<evidence type="ECO:0000256" key="15">
    <source>
        <dbReference type="SAM" id="Phobius"/>
    </source>
</evidence>
<dbReference type="PRINTS" id="PR00603">
    <property type="entry name" value="CYTOCHROMEC1"/>
</dbReference>
<comment type="similarity">
    <text evidence="2">Belongs to the cytochrome c family.</text>
</comment>
<accession>A0A4Q9VHW6</accession>
<dbReference type="GO" id="GO:0016020">
    <property type="term" value="C:membrane"/>
    <property type="evidence" value="ECO:0007669"/>
    <property type="project" value="UniProtKB-SubCell"/>
</dbReference>
<keyword evidence="16" id="KW-0732">Signal</keyword>
<keyword evidence="12 15" id="KW-0472">Membrane</keyword>
<dbReference type="InterPro" id="IPR002326">
    <property type="entry name" value="Cyt_c1"/>
</dbReference>
<organism evidence="18 19">
    <name type="scientific">Siculibacillus lacustris</name>
    <dbReference type="NCBI Taxonomy" id="1549641"/>
    <lineage>
        <taxon>Bacteria</taxon>
        <taxon>Pseudomonadati</taxon>
        <taxon>Pseudomonadota</taxon>
        <taxon>Alphaproteobacteria</taxon>
        <taxon>Hyphomicrobiales</taxon>
        <taxon>Ancalomicrobiaceae</taxon>
        <taxon>Siculibacillus</taxon>
    </lineage>
</organism>
<evidence type="ECO:0000256" key="1">
    <source>
        <dbReference type="ARBA" id="ARBA00004370"/>
    </source>
</evidence>
<feature type="region of interest" description="Disordered" evidence="14">
    <location>
        <begin position="119"/>
        <end position="138"/>
    </location>
</feature>
<dbReference type="InterPro" id="IPR009056">
    <property type="entry name" value="Cyt_c-like_dom"/>
</dbReference>
<feature type="transmembrane region" description="Helical" evidence="15">
    <location>
        <begin position="259"/>
        <end position="277"/>
    </location>
</feature>
<feature type="signal peptide" evidence="16">
    <location>
        <begin position="1"/>
        <end position="32"/>
    </location>
</feature>
<evidence type="ECO:0000256" key="6">
    <source>
        <dbReference type="ARBA" id="ARBA00022660"/>
    </source>
</evidence>
<evidence type="ECO:0000313" key="19">
    <source>
        <dbReference type="Proteomes" id="UP000292781"/>
    </source>
</evidence>
<comment type="cofactor">
    <cofactor evidence="13">
        <name>heme c</name>
        <dbReference type="ChEBI" id="CHEBI:61717"/>
    </cofactor>
    <text evidence="13">Binds 1 heme c group covalently per subunit.</text>
</comment>
<keyword evidence="11 13" id="KW-0408">Iron</keyword>
<dbReference type="GO" id="GO:0009055">
    <property type="term" value="F:electron transfer activity"/>
    <property type="evidence" value="ECO:0007669"/>
    <property type="project" value="InterPro"/>
</dbReference>